<gene>
    <name evidence="1" type="ORF">UFOPK2602_02395</name>
    <name evidence="2" type="ORF">UFOPK2806_00530</name>
    <name evidence="3" type="ORF">UFOPK4306_00554</name>
</gene>
<protein>
    <submittedName>
        <fullName evidence="2">Unannotated protein</fullName>
    </submittedName>
</protein>
<sequence length="92" mass="10736">MNLAKDVTYPQYFESPYPLIWARNRYHSTTYQFLCIYQAIDYDPAWPSSSLDYFVTNWVWAPSRGVARIRSEQLVTLAQLNSNSGKCPDYNA</sequence>
<evidence type="ECO:0000313" key="3">
    <source>
        <dbReference type="EMBL" id="CAB5056388.1"/>
    </source>
</evidence>
<name>A0A6J6T7X7_9ZZZZ</name>
<proteinExistence type="predicted"/>
<dbReference type="EMBL" id="CAEZYY010000004">
    <property type="protein sequence ID" value="CAB4743178.1"/>
    <property type="molecule type" value="Genomic_DNA"/>
</dbReference>
<evidence type="ECO:0000313" key="2">
    <source>
        <dbReference type="EMBL" id="CAB4743178.1"/>
    </source>
</evidence>
<dbReference type="EMBL" id="CAFBQP010000015">
    <property type="protein sequence ID" value="CAB5056388.1"/>
    <property type="molecule type" value="Genomic_DNA"/>
</dbReference>
<organism evidence="2">
    <name type="scientific">freshwater metagenome</name>
    <dbReference type="NCBI Taxonomy" id="449393"/>
    <lineage>
        <taxon>unclassified sequences</taxon>
        <taxon>metagenomes</taxon>
        <taxon>ecological metagenomes</taxon>
    </lineage>
</organism>
<evidence type="ECO:0000313" key="1">
    <source>
        <dbReference type="EMBL" id="CAB4732035.1"/>
    </source>
</evidence>
<accession>A0A6J6T7X7</accession>
<reference evidence="2" key="1">
    <citation type="submission" date="2020-05" db="EMBL/GenBank/DDBJ databases">
        <authorList>
            <person name="Chiriac C."/>
            <person name="Salcher M."/>
            <person name="Ghai R."/>
            <person name="Kavagutti S V."/>
        </authorList>
    </citation>
    <scope>NUCLEOTIDE SEQUENCE</scope>
</reference>
<dbReference type="EMBL" id="CAEZXX010000253">
    <property type="protein sequence ID" value="CAB4732035.1"/>
    <property type="molecule type" value="Genomic_DNA"/>
</dbReference>
<dbReference type="AlphaFoldDB" id="A0A6J6T7X7"/>